<dbReference type="SUPFAM" id="SSF46785">
    <property type="entry name" value="Winged helix' DNA-binding domain"/>
    <property type="match status" value="1"/>
</dbReference>
<evidence type="ECO:0000259" key="4">
    <source>
        <dbReference type="PROSITE" id="PS50949"/>
    </source>
</evidence>
<feature type="domain" description="HTH gntR-type" evidence="4">
    <location>
        <begin position="15"/>
        <end position="83"/>
    </location>
</feature>
<sequence>MDPLDIFQIDESSGVPIWIQIRKRLIYLIGSGHFKSSERLPSVREMSVRFGVNYNTINKVYQDLERDGYIYTKRGLGTYVAEGLPESASIDDDIASMADELSSRAVEKGMSLGDLLEIVRVHYSRAAARGARSDL</sequence>
<dbReference type="InterPro" id="IPR036390">
    <property type="entry name" value="WH_DNA-bd_sf"/>
</dbReference>
<organism evidence="5 6">
    <name type="scientific">Slackia isoflavoniconvertens</name>
    <dbReference type="NCBI Taxonomy" id="572010"/>
    <lineage>
        <taxon>Bacteria</taxon>
        <taxon>Bacillati</taxon>
        <taxon>Actinomycetota</taxon>
        <taxon>Coriobacteriia</taxon>
        <taxon>Eggerthellales</taxon>
        <taxon>Eggerthellaceae</taxon>
        <taxon>Slackia</taxon>
    </lineage>
</organism>
<dbReference type="InterPro" id="IPR000524">
    <property type="entry name" value="Tscrpt_reg_HTH_GntR"/>
</dbReference>
<dbReference type="PANTHER" id="PTHR38445:SF9">
    <property type="entry name" value="HTH-TYPE TRANSCRIPTIONAL REPRESSOR YTRA"/>
    <property type="match status" value="1"/>
</dbReference>
<dbReference type="PANTHER" id="PTHR38445">
    <property type="entry name" value="HTH-TYPE TRANSCRIPTIONAL REPRESSOR YTRA"/>
    <property type="match status" value="1"/>
</dbReference>
<evidence type="ECO:0000313" key="5">
    <source>
        <dbReference type="EMBL" id="RDB58172.1"/>
    </source>
</evidence>
<keyword evidence="3" id="KW-0804">Transcription</keyword>
<name>A0A369LGC1_9ACTN</name>
<dbReference type="GO" id="GO:0003700">
    <property type="term" value="F:DNA-binding transcription factor activity"/>
    <property type="evidence" value="ECO:0007669"/>
    <property type="project" value="InterPro"/>
</dbReference>
<evidence type="ECO:0000256" key="3">
    <source>
        <dbReference type="ARBA" id="ARBA00023163"/>
    </source>
</evidence>
<reference evidence="5 6" key="1">
    <citation type="journal article" date="2018" name="Elife">
        <title>Discovery and characterization of a prevalent human gut bacterial enzyme sufficient for the inactivation of a family of plant toxins.</title>
        <authorList>
            <person name="Koppel N."/>
            <person name="Bisanz J.E."/>
            <person name="Pandelia M.E."/>
            <person name="Turnbaugh P.J."/>
            <person name="Balskus E.P."/>
        </authorList>
    </citation>
    <scope>NUCLEOTIDE SEQUENCE [LARGE SCALE GENOMIC DNA]</scope>
    <source>
        <strain evidence="5 6">OB21 GAM31</strain>
    </source>
</reference>
<dbReference type="GO" id="GO:0003677">
    <property type="term" value="F:DNA binding"/>
    <property type="evidence" value="ECO:0007669"/>
    <property type="project" value="UniProtKB-KW"/>
</dbReference>
<gene>
    <name evidence="5" type="ORF">C1881_06275</name>
</gene>
<comment type="caution">
    <text evidence="5">The sequence shown here is derived from an EMBL/GenBank/DDBJ whole genome shotgun (WGS) entry which is preliminary data.</text>
</comment>
<dbReference type="EMBL" id="PPTO01000009">
    <property type="protein sequence ID" value="RDB58172.1"/>
    <property type="molecule type" value="Genomic_DNA"/>
</dbReference>
<dbReference type="AlphaFoldDB" id="A0A369LGC1"/>
<dbReference type="RefSeq" id="WP_114615681.1">
    <property type="nucleotide sequence ID" value="NZ_PPTO01000009.1"/>
</dbReference>
<proteinExistence type="predicted"/>
<evidence type="ECO:0000313" key="6">
    <source>
        <dbReference type="Proteomes" id="UP000253975"/>
    </source>
</evidence>
<evidence type="ECO:0000256" key="2">
    <source>
        <dbReference type="ARBA" id="ARBA00023125"/>
    </source>
</evidence>
<protein>
    <submittedName>
        <fullName evidence="5">GntR family transcriptional regulator</fullName>
    </submittedName>
</protein>
<dbReference type="Proteomes" id="UP000253975">
    <property type="component" value="Unassembled WGS sequence"/>
</dbReference>
<dbReference type="InterPro" id="IPR036388">
    <property type="entry name" value="WH-like_DNA-bd_sf"/>
</dbReference>
<dbReference type="PROSITE" id="PS50949">
    <property type="entry name" value="HTH_GNTR"/>
    <property type="match status" value="1"/>
</dbReference>
<dbReference type="Gene3D" id="1.10.10.10">
    <property type="entry name" value="Winged helix-like DNA-binding domain superfamily/Winged helix DNA-binding domain"/>
    <property type="match status" value="1"/>
</dbReference>
<evidence type="ECO:0000256" key="1">
    <source>
        <dbReference type="ARBA" id="ARBA00023015"/>
    </source>
</evidence>
<dbReference type="Pfam" id="PF00392">
    <property type="entry name" value="GntR"/>
    <property type="match status" value="1"/>
</dbReference>
<dbReference type="CDD" id="cd07377">
    <property type="entry name" value="WHTH_GntR"/>
    <property type="match status" value="1"/>
</dbReference>
<keyword evidence="1" id="KW-0805">Transcription regulation</keyword>
<dbReference type="SMART" id="SM00345">
    <property type="entry name" value="HTH_GNTR"/>
    <property type="match status" value="1"/>
</dbReference>
<keyword evidence="2" id="KW-0238">DNA-binding</keyword>
<accession>A0A369LGC1</accession>